<keyword evidence="3" id="KW-1185">Reference proteome</keyword>
<evidence type="ECO:0000313" key="2">
    <source>
        <dbReference type="EMBL" id="RYR34492.1"/>
    </source>
</evidence>
<evidence type="ECO:0000313" key="3">
    <source>
        <dbReference type="Proteomes" id="UP000289738"/>
    </source>
</evidence>
<protein>
    <submittedName>
        <fullName evidence="2">Uncharacterized protein</fullName>
    </submittedName>
</protein>
<accession>A0A445B751</accession>
<dbReference type="Proteomes" id="UP000289738">
    <property type="component" value="Chromosome A10"/>
</dbReference>
<organism evidence="2 3">
    <name type="scientific">Arachis hypogaea</name>
    <name type="common">Peanut</name>
    <dbReference type="NCBI Taxonomy" id="3818"/>
    <lineage>
        <taxon>Eukaryota</taxon>
        <taxon>Viridiplantae</taxon>
        <taxon>Streptophyta</taxon>
        <taxon>Embryophyta</taxon>
        <taxon>Tracheophyta</taxon>
        <taxon>Spermatophyta</taxon>
        <taxon>Magnoliopsida</taxon>
        <taxon>eudicotyledons</taxon>
        <taxon>Gunneridae</taxon>
        <taxon>Pentapetalae</taxon>
        <taxon>rosids</taxon>
        <taxon>fabids</taxon>
        <taxon>Fabales</taxon>
        <taxon>Fabaceae</taxon>
        <taxon>Papilionoideae</taxon>
        <taxon>50 kb inversion clade</taxon>
        <taxon>dalbergioids sensu lato</taxon>
        <taxon>Dalbergieae</taxon>
        <taxon>Pterocarpus clade</taxon>
        <taxon>Arachis</taxon>
    </lineage>
</organism>
<proteinExistence type="predicted"/>
<dbReference type="AlphaFoldDB" id="A0A445B751"/>
<feature type="compositionally biased region" description="Acidic residues" evidence="1">
    <location>
        <begin position="66"/>
        <end position="82"/>
    </location>
</feature>
<evidence type="ECO:0000256" key="1">
    <source>
        <dbReference type="SAM" id="MobiDB-lite"/>
    </source>
</evidence>
<sequence>MASEDSFLVLDDVKYNSFVIGSDEGLEVLFHCHRQFSEVKTLELLVKLVDVVSNSDGIEDVLRNDVDDDDAEPDIIADDSGDDIAGSNSVGGGGASSSGTQQYLPHFSNLDLNAMRQ</sequence>
<reference evidence="2 3" key="1">
    <citation type="submission" date="2019-01" db="EMBL/GenBank/DDBJ databases">
        <title>Sequencing of cultivated peanut Arachis hypogaea provides insights into genome evolution and oil improvement.</title>
        <authorList>
            <person name="Chen X."/>
        </authorList>
    </citation>
    <scope>NUCLEOTIDE SEQUENCE [LARGE SCALE GENOMIC DNA]</scope>
    <source>
        <strain evidence="3">cv. Fuhuasheng</strain>
        <tissue evidence="2">Leaves</tissue>
    </source>
</reference>
<comment type="caution">
    <text evidence="2">The sequence shown here is derived from an EMBL/GenBank/DDBJ whole genome shotgun (WGS) entry which is preliminary data.</text>
</comment>
<name>A0A445B751_ARAHY</name>
<dbReference type="EMBL" id="SDMP01000010">
    <property type="protein sequence ID" value="RYR34492.1"/>
    <property type="molecule type" value="Genomic_DNA"/>
</dbReference>
<gene>
    <name evidence="2" type="ORF">Ahy_A10g049420</name>
</gene>
<feature type="region of interest" description="Disordered" evidence="1">
    <location>
        <begin position="63"/>
        <end position="117"/>
    </location>
</feature>